<accession>A0A841J0A7</accession>
<dbReference type="EMBL" id="JACIJP010000002">
    <property type="protein sequence ID" value="MBB6124124.1"/>
    <property type="molecule type" value="Genomic_DNA"/>
</dbReference>
<reference evidence="1 2" key="1">
    <citation type="submission" date="2020-08" db="EMBL/GenBank/DDBJ databases">
        <title>Genomic Encyclopedia of Type Strains, Phase IV (KMG-IV): sequencing the most valuable type-strain genomes for metagenomic binning, comparative biology and taxonomic classification.</title>
        <authorList>
            <person name="Goeker M."/>
        </authorList>
    </citation>
    <scope>NUCLEOTIDE SEQUENCE [LARGE SCALE GENOMIC DNA]</scope>
    <source>
        <strain evidence="1 2">DSM 102255</strain>
    </source>
</reference>
<name>A0A841J0A7_9SPHN</name>
<sequence length="301" mass="31590">MARVATIPLQATMASAIQRSQAALAVTQQQIATGKKAQDYASLGTQSARILSARSMIARQEAHAAVADQVGTTLSIYDASMSTIDSAVSDLRQNMLQAIGTGQTTGLQALIDGAFHQFRVSLNSTERGVALYGGAQTLDTPFQVDTLAGLVGTTDADVFANDAVRASAEVSEGLTVQYGLVASEVGSGLYQAFRTLAEAGTLGTTPTAAQSAKLNEALGQIDNGLAQLRVANADNGRMQGEVETLAKRAEQRSLLWQDIVSKNEDADLSSVAIDLARQKMVLEASYSVFAQLSKLSLVGYL</sequence>
<proteinExistence type="predicted"/>
<dbReference type="Gene3D" id="1.20.1330.10">
    <property type="entry name" value="f41 fragment of flagellin, N-terminal domain"/>
    <property type="match status" value="1"/>
</dbReference>
<keyword evidence="1" id="KW-0966">Cell projection</keyword>
<dbReference type="GO" id="GO:0009288">
    <property type="term" value="C:bacterial-type flagellum"/>
    <property type="evidence" value="ECO:0007669"/>
    <property type="project" value="InterPro"/>
</dbReference>
<dbReference type="InterPro" id="IPR001492">
    <property type="entry name" value="Flagellin"/>
</dbReference>
<keyword evidence="2" id="KW-1185">Reference proteome</keyword>
<keyword evidence="1" id="KW-0969">Cilium</keyword>
<comment type="caution">
    <text evidence="1">The sequence shown here is derived from an EMBL/GenBank/DDBJ whole genome shotgun (WGS) entry which is preliminary data.</text>
</comment>
<dbReference type="PANTHER" id="PTHR42792">
    <property type="entry name" value="FLAGELLIN"/>
    <property type="match status" value="1"/>
</dbReference>
<organism evidence="1 2">
    <name type="scientific">Sphingobium subterraneum</name>
    <dbReference type="NCBI Taxonomy" id="627688"/>
    <lineage>
        <taxon>Bacteria</taxon>
        <taxon>Pseudomonadati</taxon>
        <taxon>Pseudomonadota</taxon>
        <taxon>Alphaproteobacteria</taxon>
        <taxon>Sphingomonadales</taxon>
        <taxon>Sphingomonadaceae</taxon>
        <taxon>Sphingobium</taxon>
    </lineage>
</organism>
<evidence type="ECO:0000313" key="1">
    <source>
        <dbReference type="EMBL" id="MBB6124124.1"/>
    </source>
</evidence>
<dbReference type="GO" id="GO:0005198">
    <property type="term" value="F:structural molecule activity"/>
    <property type="evidence" value="ECO:0007669"/>
    <property type="project" value="InterPro"/>
</dbReference>
<dbReference type="Proteomes" id="UP000552700">
    <property type="component" value="Unassembled WGS sequence"/>
</dbReference>
<keyword evidence="1" id="KW-0282">Flagellum</keyword>
<evidence type="ECO:0000313" key="2">
    <source>
        <dbReference type="Proteomes" id="UP000552700"/>
    </source>
</evidence>
<dbReference type="RefSeq" id="WP_184079796.1">
    <property type="nucleotide sequence ID" value="NZ_JACIJP010000002.1"/>
</dbReference>
<gene>
    <name evidence="1" type="ORF">FHS92_001853</name>
</gene>
<dbReference type="SUPFAM" id="SSF64518">
    <property type="entry name" value="Phase 1 flagellin"/>
    <property type="match status" value="1"/>
</dbReference>
<protein>
    <submittedName>
        <fullName evidence="1">Flagellar hook-associated protein 3 FlgL</fullName>
    </submittedName>
</protein>
<dbReference type="PANTHER" id="PTHR42792:SF1">
    <property type="entry name" value="FLAGELLAR HOOK-ASSOCIATED PROTEIN 3"/>
    <property type="match status" value="1"/>
</dbReference>
<dbReference type="AlphaFoldDB" id="A0A841J0A7"/>